<comment type="subunit">
    <text evidence="2">Homodimer.</text>
</comment>
<dbReference type="FunFam" id="3.40.1180.10:FF:000001">
    <property type="entry name" value="(2E,6E)-farnesyl-diphosphate-specific ditrans,polycis-undecaprenyl-diphosphate synthase"/>
    <property type="match status" value="1"/>
</dbReference>
<dbReference type="PANTHER" id="PTHR10291:SF0">
    <property type="entry name" value="DEHYDRODOLICHYL DIPHOSPHATE SYNTHASE 2"/>
    <property type="match status" value="1"/>
</dbReference>
<keyword evidence="4" id="KW-1185">Reference proteome</keyword>
<dbReference type="PROSITE" id="PS01066">
    <property type="entry name" value="UPP_SYNTHASE"/>
    <property type="match status" value="1"/>
</dbReference>
<comment type="similarity">
    <text evidence="2">Belongs to the UPP synthase family.</text>
</comment>
<feature type="binding site" evidence="2">
    <location>
        <position position="201"/>
    </location>
    <ligand>
        <name>Mg(2+)</name>
        <dbReference type="ChEBI" id="CHEBI:18420"/>
    </ligand>
</feature>
<dbReference type="NCBIfam" id="NF011405">
    <property type="entry name" value="PRK14830.1"/>
    <property type="match status" value="1"/>
</dbReference>
<dbReference type="EMBL" id="VJVV01000001">
    <property type="protein sequence ID" value="TRO84003.1"/>
    <property type="molecule type" value="Genomic_DNA"/>
</dbReference>
<evidence type="ECO:0000313" key="3">
    <source>
        <dbReference type="EMBL" id="TRO84003.1"/>
    </source>
</evidence>
<dbReference type="InterPro" id="IPR036424">
    <property type="entry name" value="UPP_synth-like_sf"/>
</dbReference>
<feature type="binding site" evidence="2">
    <location>
        <position position="27"/>
    </location>
    <ligand>
        <name>substrate</name>
    </ligand>
</feature>
<keyword evidence="1 2" id="KW-0808">Transferase</keyword>
<dbReference type="Gene3D" id="3.40.1180.10">
    <property type="entry name" value="Decaprenyl diphosphate synthase-like"/>
    <property type="match status" value="1"/>
</dbReference>
<keyword evidence="2" id="KW-0479">Metal-binding</keyword>
<feature type="active site" evidence="2">
    <location>
        <position position="14"/>
    </location>
</feature>
<dbReference type="HAMAP" id="MF_01139">
    <property type="entry name" value="ISPT"/>
    <property type="match status" value="1"/>
</dbReference>
<dbReference type="CDD" id="cd00475">
    <property type="entry name" value="Cis_IPPS"/>
    <property type="match status" value="1"/>
</dbReference>
<accession>A0A550JLF8</accession>
<feature type="binding site" evidence="2">
    <location>
        <position position="63"/>
    </location>
    <ligand>
        <name>substrate</name>
    </ligand>
</feature>
<feature type="binding site" evidence="2">
    <location>
        <begin position="15"/>
        <end position="18"/>
    </location>
    <ligand>
        <name>substrate</name>
    </ligand>
</feature>
<comment type="caution">
    <text evidence="3">The sequence shown here is derived from an EMBL/GenBank/DDBJ whole genome shotgun (WGS) entry which is preliminary data.</text>
</comment>
<protein>
    <recommendedName>
        <fullName evidence="2">Isoprenyl transferase</fullName>
        <ecNumber evidence="2">2.5.1.-</ecNumber>
    </recommendedName>
</protein>
<feature type="active site" description="Proton acceptor" evidence="2">
    <location>
        <position position="62"/>
    </location>
</feature>
<dbReference type="OrthoDB" id="4191603at2"/>
<feature type="binding site" evidence="2">
    <location>
        <position position="65"/>
    </location>
    <ligand>
        <name>substrate</name>
    </ligand>
</feature>
<proteinExistence type="inferred from homology"/>
<dbReference type="InterPro" id="IPR018520">
    <property type="entry name" value="UPP_synth-like_CS"/>
</dbReference>
<feature type="binding site" evidence="2">
    <location>
        <position position="182"/>
    </location>
    <ligand>
        <name>substrate</name>
    </ligand>
</feature>
<organism evidence="3 4">
    <name type="scientific">Trichloromonas acetexigens</name>
    <dbReference type="NCBI Taxonomy" id="38815"/>
    <lineage>
        <taxon>Bacteria</taxon>
        <taxon>Pseudomonadati</taxon>
        <taxon>Thermodesulfobacteriota</taxon>
        <taxon>Desulfuromonadia</taxon>
        <taxon>Desulfuromonadales</taxon>
        <taxon>Trichloromonadaceae</taxon>
        <taxon>Trichloromonas</taxon>
    </lineage>
</organism>
<dbReference type="PANTHER" id="PTHR10291">
    <property type="entry name" value="DEHYDRODOLICHYL DIPHOSPHATE SYNTHASE FAMILY MEMBER"/>
    <property type="match status" value="1"/>
</dbReference>
<dbReference type="GO" id="GO:0008834">
    <property type="term" value="F:ditrans,polycis-undecaprenyl-diphosphate synthase [(2E,6E)-farnesyl-diphosphate specific] activity"/>
    <property type="evidence" value="ECO:0007669"/>
    <property type="project" value="TreeGrafter"/>
</dbReference>
<dbReference type="EC" id="2.5.1.-" evidence="2"/>
<feature type="binding site" evidence="2">
    <location>
        <position position="31"/>
    </location>
    <ligand>
        <name>substrate</name>
    </ligand>
</feature>
<dbReference type="GO" id="GO:0000287">
    <property type="term" value="F:magnesium ion binding"/>
    <property type="evidence" value="ECO:0007669"/>
    <property type="project" value="UniProtKB-UniRule"/>
</dbReference>
<evidence type="ECO:0000256" key="2">
    <source>
        <dbReference type="HAMAP-Rule" id="MF_01139"/>
    </source>
</evidence>
<feature type="binding site" evidence="2">
    <location>
        <begin position="188"/>
        <end position="190"/>
    </location>
    <ligand>
        <name>substrate</name>
    </ligand>
</feature>
<evidence type="ECO:0000256" key="1">
    <source>
        <dbReference type="ARBA" id="ARBA00022679"/>
    </source>
</evidence>
<dbReference type="Proteomes" id="UP000317155">
    <property type="component" value="Unassembled WGS sequence"/>
</dbReference>
<dbReference type="InterPro" id="IPR001441">
    <property type="entry name" value="UPP_synth-like"/>
</dbReference>
<gene>
    <name evidence="3" type="ORF">FL622_02140</name>
</gene>
<feature type="binding site" evidence="2">
    <location>
        <position position="19"/>
    </location>
    <ligand>
        <name>substrate</name>
    </ligand>
</feature>
<reference evidence="3 4" key="1">
    <citation type="submission" date="2019-07" db="EMBL/GenBank/DDBJ databases">
        <title>Insights of Desulfuromonas acetexigens electromicrobiology.</title>
        <authorList>
            <person name="Katuri K."/>
            <person name="Sapireddy V."/>
            <person name="Shaw D.R."/>
            <person name="Saikaly P."/>
        </authorList>
    </citation>
    <scope>NUCLEOTIDE SEQUENCE [LARGE SCALE GENOMIC DNA]</scope>
    <source>
        <strain evidence="3 4">2873</strain>
    </source>
</reference>
<feature type="binding site" evidence="2">
    <location>
        <begin position="59"/>
        <end position="61"/>
    </location>
    <ligand>
        <name>substrate</name>
    </ligand>
</feature>
<name>A0A550JLF8_9BACT</name>
<dbReference type="GO" id="GO:0016094">
    <property type="term" value="P:polyprenol biosynthetic process"/>
    <property type="evidence" value="ECO:0007669"/>
    <property type="project" value="TreeGrafter"/>
</dbReference>
<comment type="cofactor">
    <cofactor evidence="2">
        <name>Mg(2+)</name>
        <dbReference type="ChEBI" id="CHEBI:18420"/>
    </cofactor>
    <text evidence="2">Binds 2 magnesium ions per subunit.</text>
</comment>
<keyword evidence="2" id="KW-0460">Magnesium</keyword>
<dbReference type="RefSeq" id="WP_092053031.1">
    <property type="nucleotide sequence ID" value="NZ_FOJJ01000001.1"/>
</dbReference>
<comment type="function">
    <text evidence="2">Catalyzes the condensation of isopentenyl diphosphate (IPP) with allylic pyrophosphates generating different type of terpenoids.</text>
</comment>
<sequence>MRLRIPEHLAIIMDGNGRWAERRHLPRIAGHHRGVEAVREVVSECRTLGVRYLTLYAFSSENWGRPEDEVKALMGLLVRYLASELNDLCARSIRFRVIGETDRLPAEVAQVLRETMERTKDNTSMVLTLALSYGSRNEMIRAVRSLAGEVAAGQLTPEAIDEERLNLALDTAGMPDPDLLIRTSGEMRISNFLLWQLAYTELYFSEELWPDFSRQKLHEAFAVFARRQRRFGLTSAQVADQDVHSEENCH</sequence>
<dbReference type="GO" id="GO:0005829">
    <property type="term" value="C:cytosol"/>
    <property type="evidence" value="ECO:0007669"/>
    <property type="project" value="TreeGrafter"/>
</dbReference>
<dbReference type="SUPFAM" id="SSF64005">
    <property type="entry name" value="Undecaprenyl diphosphate synthase"/>
    <property type="match status" value="1"/>
</dbReference>
<dbReference type="AlphaFoldDB" id="A0A550JLF8"/>
<feature type="binding site" evidence="2">
    <location>
        <position position="14"/>
    </location>
    <ligand>
        <name>Mg(2+)</name>
        <dbReference type="ChEBI" id="CHEBI:18420"/>
    </ligand>
</feature>
<dbReference type="Pfam" id="PF01255">
    <property type="entry name" value="Prenyltransf"/>
    <property type="match status" value="1"/>
</dbReference>
<dbReference type="NCBIfam" id="TIGR00055">
    <property type="entry name" value="uppS"/>
    <property type="match status" value="1"/>
</dbReference>
<evidence type="ECO:0000313" key="4">
    <source>
        <dbReference type="Proteomes" id="UP000317155"/>
    </source>
</evidence>